<gene>
    <name evidence="3" type="ORF">QQZ08_007020</name>
</gene>
<accession>A0ABR1I027</accession>
<feature type="region of interest" description="Disordered" evidence="1">
    <location>
        <begin position="232"/>
        <end position="253"/>
    </location>
</feature>
<organism evidence="3 4">
    <name type="scientific">Neonectria magnoliae</name>
    <dbReference type="NCBI Taxonomy" id="2732573"/>
    <lineage>
        <taxon>Eukaryota</taxon>
        <taxon>Fungi</taxon>
        <taxon>Dikarya</taxon>
        <taxon>Ascomycota</taxon>
        <taxon>Pezizomycotina</taxon>
        <taxon>Sordariomycetes</taxon>
        <taxon>Hypocreomycetidae</taxon>
        <taxon>Hypocreales</taxon>
        <taxon>Nectriaceae</taxon>
        <taxon>Neonectria</taxon>
    </lineage>
</organism>
<evidence type="ECO:0000256" key="1">
    <source>
        <dbReference type="SAM" id="MobiDB-lite"/>
    </source>
</evidence>
<keyword evidence="4" id="KW-1185">Reference proteome</keyword>
<name>A0ABR1I027_9HYPO</name>
<evidence type="ECO:0000313" key="4">
    <source>
        <dbReference type="Proteomes" id="UP001498421"/>
    </source>
</evidence>
<dbReference type="InterPro" id="IPR003615">
    <property type="entry name" value="HNH_nuc"/>
</dbReference>
<evidence type="ECO:0000313" key="3">
    <source>
        <dbReference type="EMBL" id="KAK7426425.1"/>
    </source>
</evidence>
<protein>
    <recommendedName>
        <fullName evidence="2">HNH nuclease domain-containing protein</fullName>
    </recommendedName>
</protein>
<sequence>MNLYCLFAGLPFENNRGPSTGVPETIEVTRNPLEKAKVAARDGCCIITGAAGPDICHVFPYAGKDAPDWTRVILKLPRTLASPGVHERFLRLLMDNENIIDTAQNMVALSPYMHKLWRTAKFGLEPISKIEKGIRVRFRWLHRTGLTMKNQVQLDLDPRMVLQTGSNSIPAAQNSKTFRPILDGEMIDITAKDKPSDPDDNSAPTYDESTVPNWDVFFLQWDLARIASLCGAGEEVDEDDDRDTTEASDDGGT</sequence>
<reference evidence="3 4" key="1">
    <citation type="journal article" date="2025" name="Microbiol. Resour. Announc.">
        <title>Draft genome sequences for Neonectria magnoliae and Neonectria punicea, canker pathogens of Liriodendron tulipifera and Acer saccharum in West Virginia.</title>
        <authorList>
            <person name="Petronek H.M."/>
            <person name="Kasson M.T."/>
            <person name="Metheny A.M."/>
            <person name="Stauder C.M."/>
            <person name="Lovett B."/>
            <person name="Lynch S.C."/>
            <person name="Garnas J.R."/>
            <person name="Kasson L.R."/>
            <person name="Stajich J.E."/>
        </authorList>
    </citation>
    <scope>NUCLEOTIDE SEQUENCE [LARGE SCALE GENOMIC DNA]</scope>
    <source>
        <strain evidence="3 4">NRRL 64651</strain>
    </source>
</reference>
<dbReference type="Pfam" id="PF13391">
    <property type="entry name" value="HNH_2"/>
    <property type="match status" value="1"/>
</dbReference>
<feature type="domain" description="HNH nuclease" evidence="2">
    <location>
        <begin position="45"/>
        <end position="124"/>
    </location>
</feature>
<dbReference type="Proteomes" id="UP001498421">
    <property type="component" value="Unassembled WGS sequence"/>
</dbReference>
<proteinExistence type="predicted"/>
<feature type="compositionally biased region" description="Acidic residues" evidence="1">
    <location>
        <begin position="234"/>
        <end position="253"/>
    </location>
</feature>
<dbReference type="EMBL" id="JAZAVK010000066">
    <property type="protein sequence ID" value="KAK7426425.1"/>
    <property type="molecule type" value="Genomic_DNA"/>
</dbReference>
<comment type="caution">
    <text evidence="3">The sequence shown here is derived from an EMBL/GenBank/DDBJ whole genome shotgun (WGS) entry which is preliminary data.</text>
</comment>
<evidence type="ECO:0000259" key="2">
    <source>
        <dbReference type="Pfam" id="PF13391"/>
    </source>
</evidence>